<dbReference type="GO" id="GO:0004722">
    <property type="term" value="F:protein serine/threonine phosphatase activity"/>
    <property type="evidence" value="ECO:0007669"/>
    <property type="project" value="UniProtKB-EC"/>
</dbReference>
<dbReference type="InterPro" id="IPR000222">
    <property type="entry name" value="PP2C_BS"/>
</dbReference>
<dbReference type="PROSITE" id="PS01032">
    <property type="entry name" value="PPM_1"/>
    <property type="match status" value="1"/>
</dbReference>
<accession>W5JP41</accession>
<keyword evidence="7 9" id="KW-0904">Protein phosphatase</keyword>
<dbReference type="AlphaFoldDB" id="W5JP41"/>
<keyword evidence="5 9" id="KW-0378">Hydrolase</keyword>
<dbReference type="Gene3D" id="3.60.40.10">
    <property type="entry name" value="PPM-type phosphatase domain"/>
    <property type="match status" value="2"/>
</dbReference>
<evidence type="ECO:0000256" key="5">
    <source>
        <dbReference type="ARBA" id="ARBA00022801"/>
    </source>
</evidence>
<evidence type="ECO:0000313" key="13">
    <source>
        <dbReference type="EnsemblMetazoa" id="ADAC003149-PA"/>
    </source>
</evidence>
<dbReference type="VEuPathDB" id="VectorBase:ADAC003149"/>
<evidence type="ECO:0000256" key="9">
    <source>
        <dbReference type="RuleBase" id="RU003465"/>
    </source>
</evidence>
<dbReference type="PROSITE" id="PS51746">
    <property type="entry name" value="PPM_2"/>
    <property type="match status" value="1"/>
</dbReference>
<feature type="compositionally biased region" description="Low complexity" evidence="10">
    <location>
        <begin position="787"/>
        <end position="803"/>
    </location>
</feature>
<dbReference type="PANTHER" id="PTHR13832:SF803">
    <property type="entry name" value="PROTEIN PHOSPHATASE 1G"/>
    <property type="match status" value="1"/>
</dbReference>
<dbReference type="EC" id="3.1.3.16" evidence="3"/>
<evidence type="ECO:0000313" key="14">
    <source>
        <dbReference type="Proteomes" id="UP000000673"/>
    </source>
</evidence>
<gene>
    <name evidence="12" type="ORF">AND_003149</name>
</gene>
<dbReference type="EnsemblMetazoa" id="ADAC003149-RA">
    <property type="protein sequence ID" value="ADAC003149-PA"/>
    <property type="gene ID" value="ADAC003149"/>
</dbReference>
<keyword evidence="6" id="KW-0460">Magnesium</keyword>
<dbReference type="Pfam" id="PF00481">
    <property type="entry name" value="PP2C"/>
    <property type="match status" value="2"/>
</dbReference>
<dbReference type="VEuPathDB" id="VectorBase:ADAR2_008065"/>
<dbReference type="InterPro" id="IPR001932">
    <property type="entry name" value="PPM-type_phosphatase-like_dom"/>
</dbReference>
<sequence length="803" mass="82738">MGAYLTTPITEKESSDESNEFLVAGSSSMQGWRMSQEDAHNCILDFDENVSFFAVYDGHGGAEVAKYCSLHLPNFLRTVAAYGEKNFEQALKDAFIGFDATLLEGSVIQELRVLSEKTESGEAYEEEEESDNVENLREEAIMPLYEVLQKYRKGGKPPATAAAAAAAAAATGSRPSGSSRGSSKTRLAEVMKEAGAGSKPISPLLKGKKATVADEDGDADGEATAGGSDGDGDVAASSAEAAPAAKEAGTKATEDASGDAAIDSTVSSSSNKAVEGRDDGAAAHQEPSSSSSSSAASAVRKEEQIDEISDTDGVIVDKSTASAAKDVKDTCAPDSSSSDPSKQQPAPAATSKVNGDVGKGPSASSAAAVSSSSSSSASSGGQENGVASSDCGGSKKAESVHSSSSSSSGGSGGGSGSSKAASATASPAAGVRRARVEAKNGPAKPSHVVDDDDSDDDDESDSDEEFPPVAEPTDTSSTEDGDEEEADNGEECSEEDEDVEEEYEEEEEEDYMNEEDEAFMRNISDEPGKDSGCTAVVALLHGKDLYVANAGDSRCVVSRKGEALEMSFDHKPEDTIEFERIEKAGGRVTLDGRVNGGLNLSRAIGDHGYKMNKSLPAEEQMISALPDIQKITIGPEDEFMVLACDGIWNFMTSEEVVQFVKERIRKPNVVLSEICEELFDNCLAPHTKGDGTGCDNMTAIIVQFKPNFTGAASRKRGASFTLGASTNSDVPASGSKKIKTDTTTGTVGEAAASSSTDGTSNGAAAVEASDETEAVAAVASIDTPMDTTASVAGSSEATSSSST</sequence>
<feature type="compositionally biased region" description="Acidic residues" evidence="10">
    <location>
        <begin position="450"/>
        <end position="466"/>
    </location>
</feature>
<feature type="compositionally biased region" description="Polar residues" evidence="10">
    <location>
        <begin position="741"/>
        <end position="762"/>
    </location>
</feature>
<evidence type="ECO:0000256" key="6">
    <source>
        <dbReference type="ARBA" id="ARBA00022842"/>
    </source>
</evidence>
<feature type="compositionally biased region" description="Low complexity" evidence="10">
    <location>
        <begin position="362"/>
        <end position="379"/>
    </location>
</feature>
<dbReference type="EMBL" id="ADMH02000773">
    <property type="protein sequence ID" value="ETN65083.1"/>
    <property type="molecule type" value="Genomic_DNA"/>
</dbReference>
<evidence type="ECO:0000256" key="2">
    <source>
        <dbReference type="ARBA" id="ARBA00006702"/>
    </source>
</evidence>
<feature type="compositionally biased region" description="Low complexity" evidence="10">
    <location>
        <begin position="169"/>
        <end position="185"/>
    </location>
</feature>
<reference evidence="13" key="4">
    <citation type="submission" date="2015-06" db="UniProtKB">
        <authorList>
            <consortium name="EnsemblMetazoa"/>
        </authorList>
    </citation>
    <scope>IDENTIFICATION</scope>
</reference>
<evidence type="ECO:0000259" key="11">
    <source>
        <dbReference type="PROSITE" id="PS51746"/>
    </source>
</evidence>
<comment type="similarity">
    <text evidence="2 9">Belongs to the PP2C family.</text>
</comment>
<dbReference type="OMA" id="GWHMFAV"/>
<dbReference type="HOGENOM" id="CLU_013173_13_1_1"/>
<feature type="compositionally biased region" description="Low complexity" evidence="10">
    <location>
        <begin position="288"/>
        <end position="298"/>
    </location>
</feature>
<dbReference type="InterPro" id="IPR036457">
    <property type="entry name" value="PPM-type-like_dom_sf"/>
</dbReference>
<evidence type="ECO:0000256" key="8">
    <source>
        <dbReference type="ARBA" id="ARBA00023211"/>
    </source>
</evidence>
<keyword evidence="4" id="KW-0479">Metal-binding</keyword>
<feature type="compositionally biased region" description="Acidic residues" evidence="10">
    <location>
        <begin position="477"/>
        <end position="513"/>
    </location>
</feature>
<evidence type="ECO:0000256" key="1">
    <source>
        <dbReference type="ARBA" id="ARBA00001936"/>
    </source>
</evidence>
<dbReference type="GO" id="GO:0046872">
    <property type="term" value="F:metal ion binding"/>
    <property type="evidence" value="ECO:0007669"/>
    <property type="project" value="UniProtKB-KW"/>
</dbReference>
<feature type="domain" description="PPM-type phosphatase" evidence="11">
    <location>
        <begin position="23"/>
        <end position="704"/>
    </location>
</feature>
<feature type="region of interest" description="Disordered" evidence="10">
    <location>
        <begin position="169"/>
        <end position="513"/>
    </location>
</feature>
<dbReference type="FunCoup" id="W5JP41">
    <property type="interactions" value="1881"/>
</dbReference>
<evidence type="ECO:0000313" key="12">
    <source>
        <dbReference type="EMBL" id="ETN65083.1"/>
    </source>
</evidence>
<evidence type="ECO:0000256" key="4">
    <source>
        <dbReference type="ARBA" id="ARBA00022723"/>
    </source>
</evidence>
<evidence type="ECO:0000256" key="7">
    <source>
        <dbReference type="ARBA" id="ARBA00022912"/>
    </source>
</evidence>
<evidence type="ECO:0000256" key="3">
    <source>
        <dbReference type="ARBA" id="ARBA00013081"/>
    </source>
</evidence>
<dbReference type="FunFam" id="3.60.40.10:FF:000116">
    <property type="entry name" value="Uncharacterized protein, isoform B"/>
    <property type="match status" value="1"/>
</dbReference>
<proteinExistence type="inferred from homology"/>
<organism evidence="12">
    <name type="scientific">Anopheles darlingi</name>
    <name type="common">Mosquito</name>
    <dbReference type="NCBI Taxonomy" id="43151"/>
    <lineage>
        <taxon>Eukaryota</taxon>
        <taxon>Metazoa</taxon>
        <taxon>Ecdysozoa</taxon>
        <taxon>Arthropoda</taxon>
        <taxon>Hexapoda</taxon>
        <taxon>Insecta</taxon>
        <taxon>Pterygota</taxon>
        <taxon>Neoptera</taxon>
        <taxon>Endopterygota</taxon>
        <taxon>Diptera</taxon>
        <taxon>Nematocera</taxon>
        <taxon>Culicoidea</taxon>
        <taxon>Culicidae</taxon>
        <taxon>Anophelinae</taxon>
        <taxon>Anopheles</taxon>
    </lineage>
</organism>
<feature type="compositionally biased region" description="Low complexity" evidence="10">
    <location>
        <begin position="332"/>
        <end position="349"/>
    </location>
</feature>
<keyword evidence="14" id="KW-1185">Reference proteome</keyword>
<feature type="region of interest" description="Disordered" evidence="10">
    <location>
        <begin position="722"/>
        <end position="803"/>
    </location>
</feature>
<reference evidence="12 14" key="1">
    <citation type="journal article" date="2010" name="BMC Genomics">
        <title>Combination of measures distinguishes pre-miRNAs from other stem-loops in the genome of the newly sequenced Anopheles darlingi.</title>
        <authorList>
            <person name="Mendes N.D."/>
            <person name="Freitas A.T."/>
            <person name="Vasconcelos A.T."/>
            <person name="Sagot M.F."/>
        </authorList>
    </citation>
    <scope>NUCLEOTIDE SEQUENCE</scope>
</reference>
<feature type="compositionally biased region" description="Low complexity" evidence="10">
    <location>
        <begin position="417"/>
        <end position="430"/>
    </location>
</feature>
<dbReference type="eggNOG" id="KOG0699">
    <property type="taxonomic scope" value="Eukaryota"/>
</dbReference>
<dbReference type="Proteomes" id="UP000000673">
    <property type="component" value="Unassembled WGS sequence"/>
</dbReference>
<dbReference type="PANTHER" id="PTHR13832">
    <property type="entry name" value="PROTEIN PHOSPHATASE 2C"/>
    <property type="match status" value="1"/>
</dbReference>
<dbReference type="SUPFAM" id="SSF81606">
    <property type="entry name" value="PP2C-like"/>
    <property type="match status" value="2"/>
</dbReference>
<dbReference type="SMART" id="SM00332">
    <property type="entry name" value="PP2Cc"/>
    <property type="match status" value="1"/>
</dbReference>
<reference evidence="12" key="2">
    <citation type="submission" date="2010-05" db="EMBL/GenBank/DDBJ databases">
        <authorList>
            <person name="Almeida L.G."/>
            <person name="Nicolas M.F."/>
            <person name="Souza R.C."/>
            <person name="Vasconcelos A.T.R."/>
        </authorList>
    </citation>
    <scope>NUCLEOTIDE SEQUENCE</scope>
</reference>
<dbReference type="STRING" id="43151.W5JP41"/>
<keyword evidence="8" id="KW-0464">Manganese</keyword>
<feature type="compositionally biased region" description="Low complexity" evidence="10">
    <location>
        <begin position="233"/>
        <end position="247"/>
    </location>
</feature>
<comment type="cofactor">
    <cofactor evidence="1">
        <name>Mn(2+)</name>
        <dbReference type="ChEBI" id="CHEBI:29035"/>
    </cofactor>
</comment>
<dbReference type="InterPro" id="IPR015655">
    <property type="entry name" value="PP2C"/>
</dbReference>
<protein>
    <recommendedName>
        <fullName evidence="3">protein-serine/threonine phosphatase</fullName>
        <ecNumber evidence="3">3.1.3.16</ecNumber>
    </recommendedName>
</protein>
<evidence type="ECO:0000256" key="10">
    <source>
        <dbReference type="SAM" id="MobiDB-lite"/>
    </source>
</evidence>
<dbReference type="CDD" id="cd00143">
    <property type="entry name" value="PP2Cc"/>
    <property type="match status" value="1"/>
</dbReference>
<name>W5JP41_ANODA</name>
<reference evidence="12" key="3">
    <citation type="journal article" date="2013" name="Nucleic Acids Res.">
        <title>The genome of Anopheles darlingi, the main neotropical malaria vector.</title>
        <authorList>
            <person name="Marinotti O."/>
            <person name="Cerqueira G.C."/>
            <person name="de Almeida L.G."/>
            <person name="Ferro M.I."/>
            <person name="Loreto E.L."/>
            <person name="Zaha A."/>
            <person name="Teixeira S.M."/>
            <person name="Wespiser A.R."/>
            <person name="Almeida E Silva A."/>
            <person name="Schlindwein A.D."/>
            <person name="Pacheco A.C."/>
            <person name="Silva A.L."/>
            <person name="Graveley B.R."/>
            <person name="Walenz B.P."/>
            <person name="Lima Bde A."/>
            <person name="Ribeiro C.A."/>
            <person name="Nunes-Silva C.G."/>
            <person name="de Carvalho C.R."/>
            <person name="Soares C.M."/>
            <person name="de Menezes C.B."/>
            <person name="Matiolli C."/>
            <person name="Caffrey D."/>
            <person name="Araujo D.A."/>
            <person name="de Oliveira D.M."/>
            <person name="Golenbock D."/>
            <person name="Grisard E.C."/>
            <person name="Fantinatti-Garboggini F."/>
            <person name="de Carvalho F.M."/>
            <person name="Barcellos F.G."/>
            <person name="Prosdocimi F."/>
            <person name="May G."/>
            <person name="Azevedo Junior G.M."/>
            <person name="Guimaraes G.M."/>
            <person name="Goldman G.H."/>
            <person name="Padilha I.Q."/>
            <person name="Batista Jda S."/>
            <person name="Ferro J.A."/>
            <person name="Ribeiro J.M."/>
            <person name="Fietto J.L."/>
            <person name="Dabbas K.M."/>
            <person name="Cerdeira L."/>
            <person name="Agnez-Lima L.F."/>
            <person name="Brocchi M."/>
            <person name="de Carvalho M.O."/>
            <person name="Teixeira Mde M."/>
            <person name="Diniz Maia Mde M."/>
            <person name="Goldman M.H."/>
            <person name="Cruz Schneider M.P."/>
            <person name="Felipe M.S."/>
            <person name="Hungria M."/>
            <person name="Nicolas M.F."/>
            <person name="Pereira M."/>
            <person name="Montes M.A."/>
            <person name="Cantao M.E."/>
            <person name="Vincentz M."/>
            <person name="Rafael M.S."/>
            <person name="Silverman N."/>
            <person name="Stoco P.H."/>
            <person name="Souza R.C."/>
            <person name="Vicentini R."/>
            <person name="Gazzinelli R.T."/>
            <person name="Neves Rde O."/>
            <person name="Silva R."/>
            <person name="Astolfi-Filho S."/>
            <person name="Maciel T.E."/>
            <person name="Urmenyi T.P."/>
            <person name="Tadei W.P."/>
            <person name="Camargo E.P."/>
            <person name="de Vasconcelos A.T."/>
        </authorList>
    </citation>
    <scope>NUCLEOTIDE SEQUENCE</scope>
</reference>